<evidence type="ECO:0000256" key="2">
    <source>
        <dbReference type="SAM" id="SignalP"/>
    </source>
</evidence>
<dbReference type="AlphaFoldDB" id="A0A5Q3RZU2"/>
<evidence type="ECO:0000313" key="4">
    <source>
        <dbReference type="Proteomes" id="UP000486297"/>
    </source>
</evidence>
<gene>
    <name evidence="3" type="ORF">GJU80_07110</name>
</gene>
<keyword evidence="2" id="KW-0732">Signal</keyword>
<sequence>MFRKSTTAAISLAALATLALSGCNKDTAEAGEPKNLNVSHQPNRAAVLT</sequence>
<comment type="caution">
    <text evidence="3">The sequence shown here is derived from an EMBL/GenBank/DDBJ whole genome shotgun (WGS) entry which is preliminary data.</text>
</comment>
<dbReference type="EMBL" id="WJXO01000001">
    <property type="protein sequence ID" value="MRN38254.1"/>
    <property type="molecule type" value="Genomic_DNA"/>
</dbReference>
<evidence type="ECO:0000313" key="3">
    <source>
        <dbReference type="EMBL" id="MRN38254.1"/>
    </source>
</evidence>
<dbReference type="RefSeq" id="WP_154143248.1">
    <property type="nucleotide sequence ID" value="NZ_CP046027.1"/>
</dbReference>
<organism evidence="3 4">
    <name type="scientific">Neisseria brasiliensis</name>
    <dbReference type="NCBI Taxonomy" id="2666100"/>
    <lineage>
        <taxon>Bacteria</taxon>
        <taxon>Pseudomonadati</taxon>
        <taxon>Pseudomonadota</taxon>
        <taxon>Betaproteobacteria</taxon>
        <taxon>Neisseriales</taxon>
        <taxon>Neisseriaceae</taxon>
        <taxon>Neisseria</taxon>
    </lineage>
</organism>
<keyword evidence="4" id="KW-1185">Reference proteome</keyword>
<proteinExistence type="predicted"/>
<protein>
    <submittedName>
        <fullName evidence="3">Uncharacterized protein</fullName>
    </submittedName>
</protein>
<reference evidence="3" key="1">
    <citation type="journal article" name="Emerg. Infect. Dis.">
        <title>Two cases of a newly characterized neisseria species.</title>
        <authorList>
            <person name="Mustapha M."/>
            <person name="Lemos A.P.S."/>
            <person name="Harrison L.H."/>
            <person name="Vantyne D."/>
            <person name="Sacchi C.T."/>
        </authorList>
    </citation>
    <scope>NUCLEOTIDE SEQUENCE</scope>
    <source>
        <strain evidence="3">N.95.16</strain>
    </source>
</reference>
<dbReference type="PROSITE" id="PS51257">
    <property type="entry name" value="PROKAR_LIPOPROTEIN"/>
    <property type="match status" value="1"/>
</dbReference>
<name>A0A5Q3RZU2_9NEIS</name>
<evidence type="ECO:0000256" key="1">
    <source>
        <dbReference type="SAM" id="MobiDB-lite"/>
    </source>
</evidence>
<feature type="signal peptide" evidence="2">
    <location>
        <begin position="1"/>
        <end position="19"/>
    </location>
</feature>
<feature type="region of interest" description="Disordered" evidence="1">
    <location>
        <begin position="29"/>
        <end position="49"/>
    </location>
</feature>
<dbReference type="Proteomes" id="UP000486297">
    <property type="component" value="Unassembled WGS sequence"/>
</dbReference>
<feature type="chain" id="PRO_5043568419" evidence="2">
    <location>
        <begin position="20"/>
        <end position="49"/>
    </location>
</feature>
<accession>A0A5Q3RZU2</accession>